<dbReference type="PANTHER" id="PTHR31569:SF4">
    <property type="entry name" value="SWIM-TYPE DOMAIN-CONTAINING PROTEIN"/>
    <property type="match status" value="1"/>
</dbReference>
<dbReference type="PANTHER" id="PTHR31569">
    <property type="entry name" value="SWIM-TYPE DOMAIN-CONTAINING PROTEIN"/>
    <property type="match status" value="1"/>
</dbReference>
<proteinExistence type="predicted"/>
<evidence type="ECO:0000256" key="1">
    <source>
        <dbReference type="SAM" id="MobiDB-lite"/>
    </source>
</evidence>
<feature type="region of interest" description="Disordered" evidence="1">
    <location>
        <begin position="159"/>
        <end position="193"/>
    </location>
</feature>
<dbReference type="Proteomes" id="UP000237271">
    <property type="component" value="Unassembled WGS sequence"/>
</dbReference>
<protein>
    <recommendedName>
        <fullName evidence="4">FAR1 domain-containing protein</fullName>
    </recommendedName>
</protein>
<feature type="compositionally biased region" description="Polar residues" evidence="1">
    <location>
        <begin position="177"/>
        <end position="187"/>
    </location>
</feature>
<feature type="compositionally biased region" description="Basic and acidic residues" evidence="1">
    <location>
        <begin position="161"/>
        <end position="175"/>
    </location>
</feature>
<organism evidence="2 3">
    <name type="scientific">Phytophthora palmivora</name>
    <dbReference type="NCBI Taxonomy" id="4796"/>
    <lineage>
        <taxon>Eukaryota</taxon>
        <taxon>Sar</taxon>
        <taxon>Stramenopiles</taxon>
        <taxon>Oomycota</taxon>
        <taxon>Peronosporomycetes</taxon>
        <taxon>Peronosporales</taxon>
        <taxon>Peronosporaceae</taxon>
        <taxon>Phytophthora</taxon>
    </lineage>
</organism>
<accession>A0A2P4XMG8</accession>
<reference evidence="2 3" key="1">
    <citation type="journal article" date="2017" name="Genome Biol. Evol.">
        <title>Phytophthora megakarya and P. palmivora, closely related causal agents of cacao black pod rot, underwent increases in genome sizes and gene numbers by different mechanisms.</title>
        <authorList>
            <person name="Ali S.S."/>
            <person name="Shao J."/>
            <person name="Lary D.J."/>
            <person name="Kronmiller B."/>
            <person name="Shen D."/>
            <person name="Strem M.D."/>
            <person name="Amoako-Attah I."/>
            <person name="Akrofi A.Y."/>
            <person name="Begoude B.A."/>
            <person name="Ten Hoopen G.M."/>
            <person name="Coulibaly K."/>
            <person name="Kebe B.I."/>
            <person name="Melnick R.L."/>
            <person name="Guiltinan M.J."/>
            <person name="Tyler B.M."/>
            <person name="Meinhardt L.W."/>
            <person name="Bailey B.A."/>
        </authorList>
    </citation>
    <scope>NUCLEOTIDE SEQUENCE [LARGE SCALE GENOMIC DNA]</scope>
    <source>
        <strain evidence="3">sbr112.9</strain>
    </source>
</reference>
<sequence>MFQIFRTRSNTNVGERNTRIGRARSTAKNPASWVQYSRIFVCTHAGKYKSEATSKRPRQETRAKGCKAQINACVQVVDKQQKTFAVRITRCQLKHNHRLTSQIYKSHPSNRIVLDDPQLRTVDMLRKHGIKKSGILKHLMEYTESNPNPKDVQNLVRKLKAREQRDRPSSSDKQLKSGRSNSETLVGTSVGFA</sequence>
<dbReference type="InterPro" id="IPR052579">
    <property type="entry name" value="Zinc_finger_SWIM"/>
</dbReference>
<evidence type="ECO:0000313" key="2">
    <source>
        <dbReference type="EMBL" id="POM66752.1"/>
    </source>
</evidence>
<dbReference type="AlphaFoldDB" id="A0A2P4XMG8"/>
<gene>
    <name evidence="2" type="ORF">PHPALM_17335</name>
</gene>
<dbReference type="EMBL" id="NCKW01009538">
    <property type="protein sequence ID" value="POM66752.1"/>
    <property type="molecule type" value="Genomic_DNA"/>
</dbReference>
<evidence type="ECO:0000313" key="3">
    <source>
        <dbReference type="Proteomes" id="UP000237271"/>
    </source>
</evidence>
<evidence type="ECO:0008006" key="4">
    <source>
        <dbReference type="Google" id="ProtNLM"/>
    </source>
</evidence>
<dbReference type="OrthoDB" id="127160at2759"/>
<comment type="caution">
    <text evidence="2">The sequence shown here is derived from an EMBL/GenBank/DDBJ whole genome shotgun (WGS) entry which is preliminary data.</text>
</comment>
<name>A0A2P4XMG8_9STRA</name>
<keyword evidence="3" id="KW-1185">Reference proteome</keyword>